<accession>A0AA36I5C6</accession>
<keyword evidence="2" id="KW-1185">Reference proteome</keyword>
<dbReference type="AlphaFoldDB" id="A0AA36I5C6"/>
<sequence length="305" mass="33966">MEFGVCGLDVTLPKEELQLLQAPPGSAVSPVAAFQLAYQGFPWRPTAAYDATSPLAERRYPNGETYPAWHEIDEMIFAMPPKTKLSFHFNESKECPYVSSLLQGEPEALRLVEHLCAEYRARHLQINISAFGVPQELFAGEKMEMSAKRIAQLAEQHPKTLFVVPVFQRPGDPGPVDSWPFMSKILEFSMRSGKPAPNLVAFFDNSSGRGRAPDAVPEVPEMYPRNVGQSIGFTGGINASNVKEWLSRYHARAAELGCACLCDAQTGFRQGKTRGQPIDAEEFRKLLQEVYEWGKGLPMDKRTEA</sequence>
<proteinExistence type="predicted"/>
<comment type="caution">
    <text evidence="1">The sequence shown here is derived from an EMBL/GenBank/DDBJ whole genome shotgun (WGS) entry which is preliminary data.</text>
</comment>
<evidence type="ECO:0000313" key="1">
    <source>
        <dbReference type="EMBL" id="CAJ1381381.1"/>
    </source>
</evidence>
<evidence type="ECO:0000313" key="2">
    <source>
        <dbReference type="Proteomes" id="UP001178507"/>
    </source>
</evidence>
<organism evidence="1 2">
    <name type="scientific">Effrenium voratum</name>
    <dbReference type="NCBI Taxonomy" id="2562239"/>
    <lineage>
        <taxon>Eukaryota</taxon>
        <taxon>Sar</taxon>
        <taxon>Alveolata</taxon>
        <taxon>Dinophyceae</taxon>
        <taxon>Suessiales</taxon>
        <taxon>Symbiodiniaceae</taxon>
        <taxon>Effrenium</taxon>
    </lineage>
</organism>
<dbReference type="EMBL" id="CAUJNA010000803">
    <property type="protein sequence ID" value="CAJ1381381.1"/>
    <property type="molecule type" value="Genomic_DNA"/>
</dbReference>
<protein>
    <submittedName>
        <fullName evidence="1">Uncharacterized protein</fullName>
    </submittedName>
</protein>
<gene>
    <name evidence="1" type="ORF">EVOR1521_LOCUS9088</name>
</gene>
<reference evidence="1" key="1">
    <citation type="submission" date="2023-08" db="EMBL/GenBank/DDBJ databases">
        <authorList>
            <person name="Chen Y."/>
            <person name="Shah S."/>
            <person name="Dougan E. K."/>
            <person name="Thang M."/>
            <person name="Chan C."/>
        </authorList>
    </citation>
    <scope>NUCLEOTIDE SEQUENCE</scope>
</reference>
<name>A0AA36I5C6_9DINO</name>
<dbReference type="Proteomes" id="UP001178507">
    <property type="component" value="Unassembled WGS sequence"/>
</dbReference>